<dbReference type="InterPro" id="IPR046947">
    <property type="entry name" value="LytR-like"/>
</dbReference>
<dbReference type="PROSITE" id="PS50930">
    <property type="entry name" value="HTH_LYTTR"/>
    <property type="match status" value="1"/>
</dbReference>
<dbReference type="PANTHER" id="PTHR37299">
    <property type="entry name" value="TRANSCRIPTIONAL REGULATOR-RELATED"/>
    <property type="match status" value="1"/>
</dbReference>
<feature type="modified residue" description="4-aspartylphosphate" evidence="1">
    <location>
        <position position="53"/>
    </location>
</feature>
<gene>
    <name evidence="4" type="ORF">F7018_03450</name>
</gene>
<accession>A0A7J5AP70</accession>
<dbReference type="GO" id="GO:0003677">
    <property type="term" value="F:DNA binding"/>
    <property type="evidence" value="ECO:0007669"/>
    <property type="project" value="InterPro"/>
</dbReference>
<dbReference type="SUPFAM" id="SSF52172">
    <property type="entry name" value="CheY-like"/>
    <property type="match status" value="1"/>
</dbReference>
<dbReference type="PROSITE" id="PS50110">
    <property type="entry name" value="RESPONSE_REGULATORY"/>
    <property type="match status" value="1"/>
</dbReference>
<dbReference type="Gene3D" id="3.40.50.2300">
    <property type="match status" value="1"/>
</dbReference>
<feature type="domain" description="Response regulatory" evidence="2">
    <location>
        <begin position="2"/>
        <end position="114"/>
    </location>
</feature>
<evidence type="ECO:0000313" key="4">
    <source>
        <dbReference type="EMBL" id="KAB1159380.1"/>
    </source>
</evidence>
<name>A0A7J5AP70_9FLAO</name>
<dbReference type="InterPro" id="IPR007492">
    <property type="entry name" value="LytTR_DNA-bd_dom"/>
</dbReference>
<dbReference type="Pfam" id="PF00072">
    <property type="entry name" value="Response_reg"/>
    <property type="match status" value="1"/>
</dbReference>
<evidence type="ECO:0000259" key="3">
    <source>
        <dbReference type="PROSITE" id="PS50930"/>
    </source>
</evidence>
<dbReference type="GO" id="GO:0000156">
    <property type="term" value="F:phosphorelay response regulator activity"/>
    <property type="evidence" value="ECO:0007669"/>
    <property type="project" value="InterPro"/>
</dbReference>
<organism evidence="4 5">
    <name type="scientific">Tenacibaculum aiptasiae</name>
    <dbReference type="NCBI Taxonomy" id="426481"/>
    <lineage>
        <taxon>Bacteria</taxon>
        <taxon>Pseudomonadati</taxon>
        <taxon>Bacteroidota</taxon>
        <taxon>Flavobacteriia</taxon>
        <taxon>Flavobacteriales</taxon>
        <taxon>Flavobacteriaceae</taxon>
        <taxon>Tenacibaculum</taxon>
    </lineage>
</organism>
<dbReference type="SMART" id="SM00850">
    <property type="entry name" value="LytTR"/>
    <property type="match status" value="1"/>
</dbReference>
<keyword evidence="5" id="KW-1185">Reference proteome</keyword>
<dbReference type="Pfam" id="PF04397">
    <property type="entry name" value="LytTR"/>
    <property type="match status" value="1"/>
</dbReference>
<keyword evidence="1" id="KW-0597">Phosphoprotein</keyword>
<protein>
    <submittedName>
        <fullName evidence="4">Response regulator</fullName>
    </submittedName>
</protein>
<reference evidence="4 5" key="1">
    <citation type="submission" date="2019-09" db="EMBL/GenBank/DDBJ databases">
        <authorList>
            <person name="Cao W.R."/>
        </authorList>
    </citation>
    <scope>NUCLEOTIDE SEQUENCE [LARGE SCALE GENOMIC DNA]</scope>
    <source>
        <strain evidence="5">a4</strain>
    </source>
</reference>
<dbReference type="AlphaFoldDB" id="A0A7J5AP70"/>
<dbReference type="OrthoDB" id="9781059at2"/>
<dbReference type="RefSeq" id="WP_150898599.1">
    <property type="nucleotide sequence ID" value="NZ_WAAU01000008.1"/>
</dbReference>
<dbReference type="PANTHER" id="PTHR37299:SF1">
    <property type="entry name" value="STAGE 0 SPORULATION PROTEIN A HOMOLOG"/>
    <property type="match status" value="1"/>
</dbReference>
<sequence length="230" mass="26362">MKVLIVEDITLVAYYIVDLTKKHLPNSKITVSHSLKDAQYYIKEEIYDLLLLDLNLNGKSGFTLLKSVMAESFQTIIITANRENAVTAFDYGVLDFISKPIIETRFKAAIDRFLNNSSSYRENLKYLSIKVKNIIKLIDIENIEFIKACGNYSEISTNDNNKHLHDKNLEKLTKILPDSFIRIHRSYVVKKSKIKNIIKHGGGKYSIELNTGNTVALSRTIYNKHFLNSI</sequence>
<dbReference type="Gene3D" id="2.40.50.1020">
    <property type="entry name" value="LytTr DNA-binding domain"/>
    <property type="match status" value="1"/>
</dbReference>
<feature type="domain" description="HTH LytTR-type" evidence="3">
    <location>
        <begin position="127"/>
        <end position="230"/>
    </location>
</feature>
<evidence type="ECO:0000259" key="2">
    <source>
        <dbReference type="PROSITE" id="PS50110"/>
    </source>
</evidence>
<proteinExistence type="predicted"/>
<comment type="caution">
    <text evidence="4">The sequence shown here is derived from an EMBL/GenBank/DDBJ whole genome shotgun (WGS) entry which is preliminary data.</text>
</comment>
<dbReference type="Proteomes" id="UP000467305">
    <property type="component" value="Unassembled WGS sequence"/>
</dbReference>
<dbReference type="EMBL" id="WAAU01000008">
    <property type="protein sequence ID" value="KAB1159380.1"/>
    <property type="molecule type" value="Genomic_DNA"/>
</dbReference>
<evidence type="ECO:0000256" key="1">
    <source>
        <dbReference type="PROSITE-ProRule" id="PRU00169"/>
    </source>
</evidence>
<dbReference type="SMART" id="SM00448">
    <property type="entry name" value="REC"/>
    <property type="match status" value="1"/>
</dbReference>
<dbReference type="InterPro" id="IPR011006">
    <property type="entry name" value="CheY-like_superfamily"/>
</dbReference>
<dbReference type="InterPro" id="IPR001789">
    <property type="entry name" value="Sig_transdc_resp-reg_receiver"/>
</dbReference>
<evidence type="ECO:0000313" key="5">
    <source>
        <dbReference type="Proteomes" id="UP000467305"/>
    </source>
</evidence>